<dbReference type="InterPro" id="IPR051796">
    <property type="entry name" value="ISF_SsuE-like"/>
</dbReference>
<evidence type="ECO:0000256" key="2">
    <source>
        <dbReference type="ARBA" id="ARBA00022643"/>
    </source>
</evidence>
<feature type="domain" description="Flavodoxin-like fold" evidence="3">
    <location>
        <begin position="1"/>
        <end position="167"/>
    </location>
</feature>
<evidence type="ECO:0000313" key="5">
    <source>
        <dbReference type="Proteomes" id="UP000196655"/>
    </source>
</evidence>
<evidence type="ECO:0000313" key="4">
    <source>
        <dbReference type="EMBL" id="OWJ67696.1"/>
    </source>
</evidence>
<dbReference type="PANTHER" id="PTHR43278:SF4">
    <property type="entry name" value="NAD(P)H-DEPENDENT FMN-CONTAINING OXIDOREDUCTASE YWQN-RELATED"/>
    <property type="match status" value="1"/>
</dbReference>
<reference evidence="5" key="1">
    <citation type="submission" date="2017-05" db="EMBL/GenBank/DDBJ databases">
        <authorList>
            <person name="Macchi M."/>
            <person name="Festa S."/>
            <person name="Coppotelli B.M."/>
            <person name="Morelli I.S."/>
        </authorList>
    </citation>
    <scope>NUCLEOTIDE SEQUENCE [LARGE SCALE GENOMIC DNA]</scope>
    <source>
        <strain evidence="5">I</strain>
    </source>
</reference>
<dbReference type="AlphaFoldDB" id="A0A211ZR80"/>
<proteinExistence type="predicted"/>
<dbReference type="STRING" id="1122125.GCA_000423185_03299"/>
<dbReference type="InterPro" id="IPR029039">
    <property type="entry name" value="Flavoprotein-like_sf"/>
</dbReference>
<evidence type="ECO:0000256" key="1">
    <source>
        <dbReference type="ARBA" id="ARBA00022630"/>
    </source>
</evidence>
<accession>A0A211ZR80</accession>
<protein>
    <submittedName>
        <fullName evidence="4">NAD(P)H dehydrogenase</fullName>
    </submittedName>
</protein>
<dbReference type="EMBL" id="NHON01000011">
    <property type="protein sequence ID" value="OWJ67696.1"/>
    <property type="molecule type" value="Genomic_DNA"/>
</dbReference>
<dbReference type="SUPFAM" id="SSF52218">
    <property type="entry name" value="Flavoproteins"/>
    <property type="match status" value="1"/>
</dbReference>
<dbReference type="PANTHER" id="PTHR43278">
    <property type="entry name" value="NAD(P)H-DEPENDENT FMN-CONTAINING OXIDOREDUCTASE YWQN-RELATED"/>
    <property type="match status" value="1"/>
</dbReference>
<dbReference type="Proteomes" id="UP000196655">
    <property type="component" value="Unassembled WGS sequence"/>
</dbReference>
<keyword evidence="1" id="KW-0285">Flavoprotein</keyword>
<organism evidence="4 5">
    <name type="scientific">Inquilinus limosus</name>
    <dbReference type="NCBI Taxonomy" id="171674"/>
    <lineage>
        <taxon>Bacteria</taxon>
        <taxon>Pseudomonadati</taxon>
        <taxon>Pseudomonadota</taxon>
        <taxon>Alphaproteobacteria</taxon>
        <taxon>Rhodospirillales</taxon>
        <taxon>Rhodospirillaceae</taxon>
        <taxon>Inquilinus</taxon>
    </lineage>
</organism>
<sequence length="213" mass="23440">MKALILSSSPRREGNSAALAGAVAAGLAEAGHAVETVHLADAIGGFLRDCRQCRRPDGSCAIDDGYRSLFLDRFLTADGLVLATPIYWYGMSAQLKAFFDRMFCYVAASYPESETVKARMTGKRIGLVLSSEEAYPTVSAAIVQQIREYSRYTRSRFVGVVHGHGNARGEVRRDPLDPLAEARRLGRGLFDRYATDYEIDTDRPARVWPEAVA</sequence>
<dbReference type="Gene3D" id="3.40.50.360">
    <property type="match status" value="1"/>
</dbReference>
<keyword evidence="5" id="KW-1185">Reference proteome</keyword>
<name>A0A211ZR80_9PROT</name>
<dbReference type="Pfam" id="PF02525">
    <property type="entry name" value="Flavodoxin_2"/>
    <property type="match status" value="1"/>
</dbReference>
<dbReference type="InterPro" id="IPR003680">
    <property type="entry name" value="Flavodoxin_fold"/>
</dbReference>
<evidence type="ECO:0000259" key="3">
    <source>
        <dbReference type="Pfam" id="PF02525"/>
    </source>
</evidence>
<comment type="caution">
    <text evidence="4">The sequence shown here is derived from an EMBL/GenBank/DDBJ whole genome shotgun (WGS) entry which is preliminary data.</text>
</comment>
<dbReference type="RefSeq" id="WP_088150552.1">
    <property type="nucleotide sequence ID" value="NZ_NHON01000011.1"/>
</dbReference>
<dbReference type="OrthoDB" id="9805976at2"/>
<keyword evidence="2" id="KW-0288">FMN</keyword>
<gene>
    <name evidence="4" type="ORF">BWR60_08410</name>
</gene>